<dbReference type="EMBL" id="JAUKWQ010000018">
    <property type="protein sequence ID" value="MDO1585602.1"/>
    <property type="molecule type" value="Genomic_DNA"/>
</dbReference>
<accession>A0ABT8T442</accession>
<reference evidence="1" key="1">
    <citation type="journal article" date="2015" name="Int. J. Syst. Evol. Microbiol.">
        <title>Rhizobium oryzicola sp. nov., potential plant-growth-promoting endophytic bacteria isolated from rice roots.</title>
        <authorList>
            <person name="Zhang X.X."/>
            <person name="Gao J.S."/>
            <person name="Cao Y.H."/>
            <person name="Sheirdil R.A."/>
            <person name="Wang X.C."/>
            <person name="Zhang L."/>
        </authorList>
    </citation>
    <scope>NUCLEOTIDE SEQUENCE</scope>
    <source>
        <strain evidence="1">05753</strain>
    </source>
</reference>
<evidence type="ECO:0000313" key="1">
    <source>
        <dbReference type="EMBL" id="MDO1585260.1"/>
    </source>
</evidence>
<comment type="caution">
    <text evidence="1">The sequence shown here is derived from an EMBL/GenBank/DDBJ whole genome shotgun (WGS) entry which is preliminary data.</text>
</comment>
<name>A0ABT8T442_9HYPH</name>
<gene>
    <name evidence="1" type="ORF">Q2T52_24480</name>
    <name evidence="2" type="ORF">Q2T52_26235</name>
</gene>
<evidence type="ECO:0000313" key="3">
    <source>
        <dbReference type="Proteomes" id="UP001169006"/>
    </source>
</evidence>
<keyword evidence="3" id="KW-1185">Reference proteome</keyword>
<sequence length="51" mass="5668">MARTLIRPGGRSERIQIAVHKAVRELMDEQQDEELTVALIAARAEVPPSTI</sequence>
<dbReference type="Gene3D" id="1.10.10.60">
    <property type="entry name" value="Homeodomain-like"/>
    <property type="match status" value="1"/>
</dbReference>
<reference evidence="1" key="2">
    <citation type="submission" date="2023-07" db="EMBL/GenBank/DDBJ databases">
        <authorList>
            <person name="Sun H."/>
        </authorList>
    </citation>
    <scope>NUCLEOTIDE SEQUENCE</scope>
    <source>
        <strain evidence="1">05753</strain>
    </source>
</reference>
<protein>
    <submittedName>
        <fullName evidence="1">TetR family transcriptional regulator</fullName>
    </submittedName>
</protein>
<dbReference type="Proteomes" id="UP001169006">
    <property type="component" value="Unassembled WGS sequence"/>
</dbReference>
<proteinExistence type="predicted"/>
<dbReference type="EMBL" id="JAUKWQ010000013">
    <property type="protein sequence ID" value="MDO1585260.1"/>
    <property type="molecule type" value="Genomic_DNA"/>
</dbReference>
<organism evidence="1 3">
    <name type="scientific">Rhizobium oryzicola</name>
    <dbReference type="NCBI Taxonomy" id="1232668"/>
    <lineage>
        <taxon>Bacteria</taxon>
        <taxon>Pseudomonadati</taxon>
        <taxon>Pseudomonadota</taxon>
        <taxon>Alphaproteobacteria</taxon>
        <taxon>Hyphomicrobiales</taxon>
        <taxon>Rhizobiaceae</taxon>
        <taxon>Rhizobium/Agrobacterium group</taxon>
        <taxon>Rhizobium</taxon>
    </lineage>
</organism>
<feature type="non-terminal residue" evidence="1">
    <location>
        <position position="51"/>
    </location>
</feature>
<evidence type="ECO:0000313" key="2">
    <source>
        <dbReference type="EMBL" id="MDO1585602.1"/>
    </source>
</evidence>